<dbReference type="Proteomes" id="UP000604046">
    <property type="component" value="Unassembled WGS sequence"/>
</dbReference>
<evidence type="ECO:0000313" key="2">
    <source>
        <dbReference type="EMBL" id="CAE7275155.1"/>
    </source>
</evidence>
<reference evidence="2" key="1">
    <citation type="submission" date="2021-02" db="EMBL/GenBank/DDBJ databases">
        <authorList>
            <person name="Dougan E. K."/>
            <person name="Rhodes N."/>
            <person name="Thang M."/>
            <person name="Chan C."/>
        </authorList>
    </citation>
    <scope>NUCLEOTIDE SEQUENCE</scope>
</reference>
<comment type="caution">
    <text evidence="2">The sequence shown here is derived from an EMBL/GenBank/DDBJ whole genome shotgun (WGS) entry which is preliminary data.</text>
</comment>
<accession>A0A812MR87</accession>
<dbReference type="SUPFAM" id="SSF56784">
    <property type="entry name" value="HAD-like"/>
    <property type="match status" value="1"/>
</dbReference>
<name>A0A812MR87_9DINO</name>
<proteinExistence type="predicted"/>
<feature type="region of interest" description="Disordered" evidence="1">
    <location>
        <begin position="228"/>
        <end position="258"/>
    </location>
</feature>
<keyword evidence="3" id="KW-1185">Reference proteome</keyword>
<dbReference type="InterPro" id="IPR036412">
    <property type="entry name" value="HAD-like_sf"/>
</dbReference>
<dbReference type="InterPro" id="IPR023214">
    <property type="entry name" value="HAD_sf"/>
</dbReference>
<dbReference type="EMBL" id="CAJNDS010001735">
    <property type="protein sequence ID" value="CAE7275155.1"/>
    <property type="molecule type" value="Genomic_DNA"/>
</dbReference>
<evidence type="ECO:0000256" key="1">
    <source>
        <dbReference type="SAM" id="MobiDB-lite"/>
    </source>
</evidence>
<dbReference type="AlphaFoldDB" id="A0A812MR87"/>
<sequence>MGACSANLGRMARMACLRGAQGPRTLRTATTASGWAVKFLEAMLHPKSKIAFAIYTSRQLRNAQPQVDMLFQSIGRRDLQKNLFAVFAGDDFSVPDPEAGPYKSKQSLPRIWQGRACAAPGVKFDMCNTVNLDNEVSKLREHLENGIVDPSFAAASLGREDKVLVSLQEYLTCLAKECHGDVREYMKLFPLSPGASMSRALPPASAFEEDEEDDVIKLTQHLSKVALEATASEQDHAGKPRAQQPYPSGHSPEFSCSP</sequence>
<dbReference type="Gene3D" id="3.40.50.1000">
    <property type="entry name" value="HAD superfamily/HAD-like"/>
    <property type="match status" value="1"/>
</dbReference>
<organism evidence="2 3">
    <name type="scientific">Symbiodinium natans</name>
    <dbReference type="NCBI Taxonomy" id="878477"/>
    <lineage>
        <taxon>Eukaryota</taxon>
        <taxon>Sar</taxon>
        <taxon>Alveolata</taxon>
        <taxon>Dinophyceae</taxon>
        <taxon>Suessiales</taxon>
        <taxon>Symbiodiniaceae</taxon>
        <taxon>Symbiodinium</taxon>
    </lineage>
</organism>
<evidence type="ECO:0000313" key="3">
    <source>
        <dbReference type="Proteomes" id="UP000604046"/>
    </source>
</evidence>
<gene>
    <name evidence="2" type="ORF">SNAT2548_LOCUS14597</name>
</gene>
<protein>
    <submittedName>
        <fullName evidence="2">Uncharacterized protein</fullName>
    </submittedName>
</protein>